<dbReference type="Proteomes" id="UP000252139">
    <property type="component" value="Unassembled WGS sequence"/>
</dbReference>
<keyword evidence="3" id="KW-1185">Reference proteome</keyword>
<feature type="region of interest" description="Disordered" evidence="1">
    <location>
        <begin position="1"/>
        <end position="39"/>
    </location>
</feature>
<organism evidence="2 3">
    <name type="scientific">Rhizopus azygosporus</name>
    <name type="common">Rhizopus microsporus var. azygosporus</name>
    <dbReference type="NCBI Taxonomy" id="86630"/>
    <lineage>
        <taxon>Eukaryota</taxon>
        <taxon>Fungi</taxon>
        <taxon>Fungi incertae sedis</taxon>
        <taxon>Mucoromycota</taxon>
        <taxon>Mucoromycotina</taxon>
        <taxon>Mucoromycetes</taxon>
        <taxon>Mucorales</taxon>
        <taxon>Mucorineae</taxon>
        <taxon>Rhizopodaceae</taxon>
        <taxon>Rhizopus</taxon>
    </lineage>
</organism>
<feature type="compositionally biased region" description="Basic and acidic residues" evidence="1">
    <location>
        <begin position="1"/>
        <end position="10"/>
    </location>
</feature>
<evidence type="ECO:0000256" key="1">
    <source>
        <dbReference type="SAM" id="MobiDB-lite"/>
    </source>
</evidence>
<feature type="compositionally biased region" description="Low complexity" evidence="1">
    <location>
        <begin position="24"/>
        <end position="34"/>
    </location>
</feature>
<accession>A0A367IVQ9</accession>
<evidence type="ECO:0000313" key="3">
    <source>
        <dbReference type="Proteomes" id="UP000252139"/>
    </source>
</evidence>
<dbReference type="AlphaFoldDB" id="A0A367IVQ9"/>
<protein>
    <submittedName>
        <fullName evidence="2">Uncharacterized protein</fullName>
    </submittedName>
</protein>
<proteinExistence type="predicted"/>
<gene>
    <name evidence="2" type="ORF">CU097_000556</name>
</gene>
<reference evidence="2 3" key="1">
    <citation type="journal article" date="2018" name="G3 (Bethesda)">
        <title>Phylogenetic and Phylogenomic Definition of Rhizopus Species.</title>
        <authorList>
            <person name="Gryganskyi A.P."/>
            <person name="Golan J."/>
            <person name="Dolatabadi S."/>
            <person name="Mondo S."/>
            <person name="Robb S."/>
            <person name="Idnurm A."/>
            <person name="Muszewska A."/>
            <person name="Steczkiewicz K."/>
            <person name="Masonjones S."/>
            <person name="Liao H.L."/>
            <person name="Gajdeczka M.T."/>
            <person name="Anike F."/>
            <person name="Vuek A."/>
            <person name="Anishchenko I.M."/>
            <person name="Voigt K."/>
            <person name="de Hoog G.S."/>
            <person name="Smith M.E."/>
            <person name="Heitman J."/>
            <person name="Vilgalys R."/>
            <person name="Stajich J.E."/>
        </authorList>
    </citation>
    <scope>NUCLEOTIDE SEQUENCE [LARGE SCALE GENOMIC DNA]</scope>
    <source>
        <strain evidence="2 3">CBS 357.93</strain>
    </source>
</reference>
<sequence>MSFSSLEERPSTANNLWRQPSMRSATSSIITSSSGGEDSFQSLETLSTDLTLPYSQSIDQLSILQDGSAHYYQLIDDLAIIDDLYQSFQPDEIEEDIYERQVADVARN</sequence>
<feature type="non-terminal residue" evidence="2">
    <location>
        <position position="108"/>
    </location>
</feature>
<dbReference type="EMBL" id="PJQL01003291">
    <property type="protein sequence ID" value="RCH81764.1"/>
    <property type="molecule type" value="Genomic_DNA"/>
</dbReference>
<dbReference type="STRING" id="86630.A0A367IVQ9"/>
<feature type="compositionally biased region" description="Polar residues" evidence="1">
    <location>
        <begin position="11"/>
        <end position="23"/>
    </location>
</feature>
<name>A0A367IVQ9_RHIAZ</name>
<comment type="caution">
    <text evidence="2">The sequence shown here is derived from an EMBL/GenBank/DDBJ whole genome shotgun (WGS) entry which is preliminary data.</text>
</comment>
<evidence type="ECO:0000313" key="2">
    <source>
        <dbReference type="EMBL" id="RCH81764.1"/>
    </source>
</evidence>